<dbReference type="AlphaFoldDB" id="A0A927F7I3"/>
<sequence length="248" mass="27743">MKLAKTFLHACLLLAATVPSTSGNPGQPFSKYPGLDLQFKVLKLPHFPQSLEEEGYLEGQVRVALDIDYAGELRDWLVLESSHPAFTQSLERVIEDWRFTAPYLNGENKSIVTELGIQFRSEGNVVSMTSVASALNRRFNDLTGYGSRYSGLSSIKDLDTPPYPISQEPPSVPEELIEKYDGSRAVFTFYVDEAGQVRIPVLSQTDGDPDVLMLLAAQDAIAQWRFEPPTQNRKPVKIQLSQTFVFKK</sequence>
<reference evidence="3" key="1">
    <citation type="submission" date="2020-09" db="EMBL/GenBank/DDBJ databases">
        <title>Pelagicoccus enzymogenes sp. nov. with an EPS production, isolated from marine sediment.</title>
        <authorList>
            <person name="Feng X."/>
        </authorList>
    </citation>
    <scope>NUCLEOTIDE SEQUENCE</scope>
    <source>
        <strain evidence="3">NFK12</strain>
    </source>
</reference>
<dbReference type="Proteomes" id="UP000622317">
    <property type="component" value="Unassembled WGS sequence"/>
</dbReference>
<gene>
    <name evidence="3" type="ORF">IEN85_07320</name>
</gene>
<keyword evidence="1" id="KW-0732">Signal</keyword>
<dbReference type="Pfam" id="PF03544">
    <property type="entry name" value="TonB_C"/>
    <property type="match status" value="2"/>
</dbReference>
<comment type="caution">
    <text evidence="3">The sequence shown here is derived from an EMBL/GenBank/DDBJ whole genome shotgun (WGS) entry which is preliminary data.</text>
</comment>
<keyword evidence="4" id="KW-1185">Reference proteome</keyword>
<feature type="domain" description="TonB C-terminal" evidence="2">
    <location>
        <begin position="45"/>
        <end position="120"/>
    </location>
</feature>
<dbReference type="InterPro" id="IPR037682">
    <property type="entry name" value="TonB_C"/>
</dbReference>
<name>A0A927F7I3_9BACT</name>
<evidence type="ECO:0000313" key="3">
    <source>
        <dbReference type="EMBL" id="MBD5779299.1"/>
    </source>
</evidence>
<dbReference type="SUPFAM" id="SSF74653">
    <property type="entry name" value="TolA/TonB C-terminal domain"/>
    <property type="match status" value="2"/>
</dbReference>
<evidence type="ECO:0000259" key="2">
    <source>
        <dbReference type="Pfam" id="PF03544"/>
    </source>
</evidence>
<organism evidence="3 4">
    <name type="scientific">Pelagicoccus enzymogenes</name>
    <dbReference type="NCBI Taxonomy" id="2773457"/>
    <lineage>
        <taxon>Bacteria</taxon>
        <taxon>Pseudomonadati</taxon>
        <taxon>Verrucomicrobiota</taxon>
        <taxon>Opitutia</taxon>
        <taxon>Puniceicoccales</taxon>
        <taxon>Pelagicoccaceae</taxon>
        <taxon>Pelagicoccus</taxon>
    </lineage>
</organism>
<proteinExistence type="predicted"/>
<feature type="domain" description="TonB C-terminal" evidence="2">
    <location>
        <begin position="173"/>
        <end position="247"/>
    </location>
</feature>
<dbReference type="EMBL" id="JACYFG010000007">
    <property type="protein sequence ID" value="MBD5779299.1"/>
    <property type="molecule type" value="Genomic_DNA"/>
</dbReference>
<protein>
    <submittedName>
        <fullName evidence="3">Energy transducer TonB</fullName>
    </submittedName>
</protein>
<dbReference type="GO" id="GO:0055085">
    <property type="term" value="P:transmembrane transport"/>
    <property type="evidence" value="ECO:0007669"/>
    <property type="project" value="InterPro"/>
</dbReference>
<evidence type="ECO:0000256" key="1">
    <source>
        <dbReference type="SAM" id="SignalP"/>
    </source>
</evidence>
<feature type="signal peptide" evidence="1">
    <location>
        <begin position="1"/>
        <end position="23"/>
    </location>
</feature>
<dbReference type="RefSeq" id="WP_191616432.1">
    <property type="nucleotide sequence ID" value="NZ_JACYFG010000007.1"/>
</dbReference>
<evidence type="ECO:0000313" key="4">
    <source>
        <dbReference type="Proteomes" id="UP000622317"/>
    </source>
</evidence>
<feature type="chain" id="PRO_5036781178" evidence="1">
    <location>
        <begin position="24"/>
        <end position="248"/>
    </location>
</feature>
<dbReference type="Gene3D" id="3.30.1150.10">
    <property type="match status" value="2"/>
</dbReference>
<accession>A0A927F7I3</accession>